<dbReference type="Proteomes" id="UP000293142">
    <property type="component" value="Unassembled WGS sequence"/>
</dbReference>
<dbReference type="Pfam" id="PF04055">
    <property type="entry name" value="Radical_SAM"/>
    <property type="match status" value="1"/>
</dbReference>
<dbReference type="GO" id="GO:0046872">
    <property type="term" value="F:metal ion binding"/>
    <property type="evidence" value="ECO:0007669"/>
    <property type="project" value="UniProtKB-KW"/>
</dbReference>
<reference evidence="5 6" key="1">
    <citation type="submission" date="2019-02" db="EMBL/GenBank/DDBJ databases">
        <title>Paenibacillus sp. nov., isolated from surface-sterilized tissue of Thalictrum simplex L.</title>
        <authorList>
            <person name="Tuo L."/>
        </authorList>
    </citation>
    <scope>NUCLEOTIDE SEQUENCE [LARGE SCALE GENOMIC DNA]</scope>
    <source>
        <strain evidence="5 6">N2SHLJ1</strain>
    </source>
</reference>
<gene>
    <name evidence="5" type="ORF">EYB31_15100</name>
</gene>
<dbReference type="SMART" id="SM00729">
    <property type="entry name" value="Elp3"/>
    <property type="match status" value="1"/>
</dbReference>
<dbReference type="PANTHER" id="PTHR43432:SF3">
    <property type="entry name" value="SLR0285 PROTEIN"/>
    <property type="match status" value="1"/>
</dbReference>
<accession>A0A4Q9DPG3</accession>
<dbReference type="GO" id="GO:0003824">
    <property type="term" value="F:catalytic activity"/>
    <property type="evidence" value="ECO:0007669"/>
    <property type="project" value="InterPro"/>
</dbReference>
<dbReference type="InterPro" id="IPR040086">
    <property type="entry name" value="MJ0683-like"/>
</dbReference>
<dbReference type="SUPFAM" id="SSF102114">
    <property type="entry name" value="Radical SAM enzymes"/>
    <property type="match status" value="1"/>
</dbReference>
<dbReference type="CDD" id="cd01335">
    <property type="entry name" value="Radical_SAM"/>
    <property type="match status" value="1"/>
</dbReference>
<evidence type="ECO:0000256" key="3">
    <source>
        <dbReference type="ARBA" id="ARBA00023014"/>
    </source>
</evidence>
<dbReference type="InterPro" id="IPR007197">
    <property type="entry name" value="rSAM"/>
</dbReference>
<dbReference type="Gene3D" id="3.80.30.30">
    <property type="match status" value="1"/>
</dbReference>
<dbReference type="GO" id="GO:0051536">
    <property type="term" value="F:iron-sulfur cluster binding"/>
    <property type="evidence" value="ECO:0007669"/>
    <property type="project" value="UniProtKB-KW"/>
</dbReference>
<keyword evidence="3" id="KW-0411">Iron-sulfur</keyword>
<keyword evidence="1" id="KW-0479">Metal-binding</keyword>
<sequence>MTKQVTFEPIRSKQALNPVNAPSMPFSWSLNPYRGCQHGCSFCYARSTHFFMGMDTDDTFQRHIFIKENAPDALEQQLAKLIRSKGGLAKLGKVAIGTATDPYQPIESKERVTRRCLELFACYGVPVSVTTRSPLVLRDLDLLKQIPDATVNLSISTLDSSVWRNFEPFTPSPSQRFKTLGTLVEDGIQAGIFMAPILPGITDSESTLQAFIQEAATYNPRFVMASYLRLSTRAVKVWFFQNLQQCYPELVSLYARWYAESGRLPGEYRNNKHQMIDSLLQQSGLTAHVPYSQNNRPADLENAATPVQLEFSF</sequence>
<dbReference type="AlphaFoldDB" id="A0A4Q9DPG3"/>
<dbReference type="InterPro" id="IPR058240">
    <property type="entry name" value="rSAM_sf"/>
</dbReference>
<dbReference type="EMBL" id="SIRE01000010">
    <property type="protein sequence ID" value="TBL78203.1"/>
    <property type="molecule type" value="Genomic_DNA"/>
</dbReference>
<comment type="caution">
    <text evidence="5">The sequence shown here is derived from an EMBL/GenBank/DDBJ whole genome shotgun (WGS) entry which is preliminary data.</text>
</comment>
<protein>
    <submittedName>
        <fullName evidence="5">Radical SAM protein</fullName>
    </submittedName>
</protein>
<name>A0A4Q9DPG3_9BACL</name>
<evidence type="ECO:0000256" key="2">
    <source>
        <dbReference type="ARBA" id="ARBA00023004"/>
    </source>
</evidence>
<proteinExistence type="predicted"/>
<dbReference type="PANTHER" id="PTHR43432">
    <property type="entry name" value="SLR0285 PROTEIN"/>
    <property type="match status" value="1"/>
</dbReference>
<evidence type="ECO:0000313" key="5">
    <source>
        <dbReference type="EMBL" id="TBL78203.1"/>
    </source>
</evidence>
<evidence type="ECO:0000313" key="6">
    <source>
        <dbReference type="Proteomes" id="UP000293142"/>
    </source>
</evidence>
<feature type="domain" description="Elp3/MiaA/NifB-like radical SAM core" evidence="4">
    <location>
        <begin position="26"/>
        <end position="261"/>
    </location>
</feature>
<dbReference type="InterPro" id="IPR006638">
    <property type="entry name" value="Elp3/MiaA/NifB-like_rSAM"/>
</dbReference>
<evidence type="ECO:0000256" key="1">
    <source>
        <dbReference type="ARBA" id="ARBA00022723"/>
    </source>
</evidence>
<dbReference type="RefSeq" id="WP_131014187.1">
    <property type="nucleotide sequence ID" value="NZ_SIRE01000010.1"/>
</dbReference>
<evidence type="ECO:0000259" key="4">
    <source>
        <dbReference type="SMART" id="SM00729"/>
    </source>
</evidence>
<dbReference type="SFLD" id="SFLDS00029">
    <property type="entry name" value="Radical_SAM"/>
    <property type="match status" value="1"/>
</dbReference>
<dbReference type="SFLD" id="SFLDG01084">
    <property type="entry name" value="Uncharacterised_Radical_SAM_Su"/>
    <property type="match status" value="1"/>
</dbReference>
<keyword evidence="2" id="KW-0408">Iron</keyword>
<organism evidence="5 6">
    <name type="scientific">Paenibacillus thalictri</name>
    <dbReference type="NCBI Taxonomy" id="2527873"/>
    <lineage>
        <taxon>Bacteria</taxon>
        <taxon>Bacillati</taxon>
        <taxon>Bacillota</taxon>
        <taxon>Bacilli</taxon>
        <taxon>Bacillales</taxon>
        <taxon>Paenibacillaceae</taxon>
        <taxon>Paenibacillus</taxon>
    </lineage>
</organism>
<keyword evidence="6" id="KW-1185">Reference proteome</keyword>
<dbReference type="OrthoDB" id="9785699at2"/>